<feature type="domain" description="HTH tetR-type" evidence="4">
    <location>
        <begin position="17"/>
        <end position="77"/>
    </location>
</feature>
<evidence type="ECO:0000313" key="5">
    <source>
        <dbReference type="EMBL" id="GAA2602145.1"/>
    </source>
</evidence>
<comment type="caution">
    <text evidence="5">The sequence shown here is derived from an EMBL/GenBank/DDBJ whole genome shotgun (WGS) entry which is preliminary data.</text>
</comment>
<evidence type="ECO:0000256" key="1">
    <source>
        <dbReference type="ARBA" id="ARBA00023125"/>
    </source>
</evidence>
<dbReference type="InterPro" id="IPR009057">
    <property type="entry name" value="Homeodomain-like_sf"/>
</dbReference>
<sequence>MPHAGLTGFGGGEATMPTARETLLRAAHAAVRARPWTGVRMVDVAAAAGVSRQTLYNEFGSKEGLGAALVNRLVEDFLDGAAHAVAEAGRGGADPAACCAAAAHWMLRAAREEPIVRAALTGCWGARMPLPPARALPPGSGPGAAGEPARLALLLRHRAMSGLEQTGWLQIGGPANGPVKGAAHNGGARKRAAHNGGAHPGAAHNGAKGAGPAGSEAGQRELERAYETGLRVALSYVVAPGEEPDEEPCGRVDEIVRALLGSTGPG</sequence>
<proteinExistence type="predicted"/>
<dbReference type="Pfam" id="PF00440">
    <property type="entry name" value="TetR_N"/>
    <property type="match status" value="1"/>
</dbReference>
<dbReference type="Proteomes" id="UP001501447">
    <property type="component" value="Unassembled WGS sequence"/>
</dbReference>
<dbReference type="PROSITE" id="PS50977">
    <property type="entry name" value="HTH_TETR_2"/>
    <property type="match status" value="1"/>
</dbReference>
<feature type="compositionally biased region" description="Low complexity" evidence="3">
    <location>
        <begin position="194"/>
        <end position="207"/>
    </location>
</feature>
<evidence type="ECO:0000313" key="6">
    <source>
        <dbReference type="Proteomes" id="UP001501447"/>
    </source>
</evidence>
<keyword evidence="1 2" id="KW-0238">DNA-binding</keyword>
<name>A0ABN3PU09_9ACTN</name>
<feature type="region of interest" description="Disordered" evidence="3">
    <location>
        <begin position="179"/>
        <end position="219"/>
    </location>
</feature>
<evidence type="ECO:0000259" key="4">
    <source>
        <dbReference type="PROSITE" id="PS50977"/>
    </source>
</evidence>
<organism evidence="5 6">
    <name type="scientific">Streptomyces axinellae</name>
    <dbReference type="NCBI Taxonomy" id="552788"/>
    <lineage>
        <taxon>Bacteria</taxon>
        <taxon>Bacillati</taxon>
        <taxon>Actinomycetota</taxon>
        <taxon>Actinomycetes</taxon>
        <taxon>Kitasatosporales</taxon>
        <taxon>Streptomycetaceae</taxon>
        <taxon>Streptomyces</taxon>
    </lineage>
</organism>
<dbReference type="EMBL" id="BAAARJ010000004">
    <property type="protein sequence ID" value="GAA2602145.1"/>
    <property type="molecule type" value="Genomic_DNA"/>
</dbReference>
<evidence type="ECO:0000256" key="3">
    <source>
        <dbReference type="SAM" id="MobiDB-lite"/>
    </source>
</evidence>
<keyword evidence="6" id="KW-1185">Reference proteome</keyword>
<dbReference type="Gene3D" id="1.10.357.10">
    <property type="entry name" value="Tetracycline Repressor, domain 2"/>
    <property type="match status" value="1"/>
</dbReference>
<evidence type="ECO:0000256" key="2">
    <source>
        <dbReference type="PROSITE-ProRule" id="PRU00335"/>
    </source>
</evidence>
<dbReference type="InterPro" id="IPR001647">
    <property type="entry name" value="HTH_TetR"/>
</dbReference>
<accession>A0ABN3PU09</accession>
<dbReference type="SUPFAM" id="SSF46689">
    <property type="entry name" value="Homeodomain-like"/>
    <property type="match status" value="1"/>
</dbReference>
<reference evidence="5 6" key="1">
    <citation type="journal article" date="2019" name="Int. J. Syst. Evol. Microbiol.">
        <title>The Global Catalogue of Microorganisms (GCM) 10K type strain sequencing project: providing services to taxonomists for standard genome sequencing and annotation.</title>
        <authorList>
            <consortium name="The Broad Institute Genomics Platform"/>
            <consortium name="The Broad Institute Genome Sequencing Center for Infectious Disease"/>
            <person name="Wu L."/>
            <person name="Ma J."/>
        </authorList>
    </citation>
    <scope>NUCLEOTIDE SEQUENCE [LARGE SCALE GENOMIC DNA]</scope>
    <source>
        <strain evidence="5 6">JCM 16373</strain>
    </source>
</reference>
<gene>
    <name evidence="5" type="ORF">GCM10009863_14380</name>
</gene>
<feature type="DNA-binding region" description="H-T-H motif" evidence="2">
    <location>
        <begin position="40"/>
        <end position="59"/>
    </location>
</feature>
<protein>
    <submittedName>
        <fullName evidence="5">TetR/AcrR family transcriptional regulator</fullName>
    </submittedName>
</protein>